<dbReference type="Pfam" id="PF02720">
    <property type="entry name" value="DUF222"/>
    <property type="match status" value="1"/>
</dbReference>
<feature type="region of interest" description="Disordered" evidence="2">
    <location>
        <begin position="133"/>
        <end position="155"/>
    </location>
</feature>
<dbReference type="RefSeq" id="WP_330433426.1">
    <property type="nucleotide sequence ID" value="NZ_JAZDUF010000004.1"/>
</dbReference>
<feature type="domain" description="HNH nuclease" evidence="3">
    <location>
        <begin position="294"/>
        <end position="344"/>
    </location>
</feature>
<dbReference type="InterPro" id="IPR003870">
    <property type="entry name" value="DUF222"/>
</dbReference>
<protein>
    <submittedName>
        <fullName evidence="4">DUF222 domain-containing protein</fullName>
    </submittedName>
</protein>
<evidence type="ECO:0000313" key="5">
    <source>
        <dbReference type="Proteomes" id="UP001347146"/>
    </source>
</evidence>
<dbReference type="SMART" id="SM00507">
    <property type="entry name" value="HNHc"/>
    <property type="match status" value="1"/>
</dbReference>
<comment type="similarity">
    <text evidence="1">Belongs to the Rv1128c/1148c/1588c/1702c/1945/3466 family.</text>
</comment>
<dbReference type="InterPro" id="IPR002711">
    <property type="entry name" value="HNH"/>
</dbReference>
<reference evidence="4 5" key="1">
    <citation type="submission" date="2024-01" db="EMBL/GenBank/DDBJ databases">
        <title>Draft genome sequence of Gordonia sp. LSe1-13.</title>
        <authorList>
            <person name="Suphannarot A."/>
            <person name="Mingma R."/>
        </authorList>
    </citation>
    <scope>NUCLEOTIDE SEQUENCE [LARGE SCALE GENOMIC DNA]</scope>
    <source>
        <strain evidence="4 5">LSe1-13</strain>
    </source>
</reference>
<sequence>MTGRDAFDAMTALITLRNLIEHHAATVVGHLGRLGVATDHGRKLSELLVVMGLAPAVASRFVRIAGTRTTLPTLSAHAADGAISAEHVDAIGQGIEHIAKRSGEPIDELARLNSVTDLLSQFFSGATPAEIGKRARSLGNKQSAETGGLPAAEDRDLNALTHGVDTDGRLQVRADLNTEVGEKFSAAMEELAAPRPEPDGSPDARSTDRRQADALEALLDIAARSGDVAAAPRHQVLISVPADTPDLAELPFMGSITGSMLRTLTCDATATVAIVDGEQVPMEMSRDKRLFPPHLRKALHKRDQCCIKCGVSASRCQGHHIAHWADGGITVLDNGCLLCPSCHADVHHNGWEVIMGHDRHPWLIPPAAVDPQRRPIPAYNRRSLNLDNLPAAA</sequence>
<comment type="caution">
    <text evidence="4">The sequence shown here is derived from an EMBL/GenBank/DDBJ whole genome shotgun (WGS) entry which is preliminary data.</text>
</comment>
<dbReference type="EMBL" id="JAZDUF010000004">
    <property type="protein sequence ID" value="MEE3851712.1"/>
    <property type="molecule type" value="Genomic_DNA"/>
</dbReference>
<dbReference type="Proteomes" id="UP001347146">
    <property type="component" value="Unassembled WGS sequence"/>
</dbReference>
<dbReference type="Pfam" id="PF01844">
    <property type="entry name" value="HNH"/>
    <property type="match status" value="1"/>
</dbReference>
<feature type="region of interest" description="Disordered" evidence="2">
    <location>
        <begin position="190"/>
        <end position="209"/>
    </location>
</feature>
<dbReference type="Gene3D" id="1.10.30.50">
    <property type="match status" value="1"/>
</dbReference>
<dbReference type="InterPro" id="IPR003615">
    <property type="entry name" value="HNH_nuc"/>
</dbReference>
<proteinExistence type="inferred from homology"/>
<evidence type="ECO:0000256" key="2">
    <source>
        <dbReference type="SAM" id="MobiDB-lite"/>
    </source>
</evidence>
<accession>A0ABU7MF34</accession>
<gene>
    <name evidence="4" type="ORF">VZC37_15320</name>
</gene>
<keyword evidence="5" id="KW-1185">Reference proteome</keyword>
<evidence type="ECO:0000313" key="4">
    <source>
        <dbReference type="EMBL" id="MEE3851712.1"/>
    </source>
</evidence>
<name>A0ABU7MF34_9ACTN</name>
<organism evidence="4 5">
    <name type="scientific">Gordonia sesuvii</name>
    <dbReference type="NCBI Taxonomy" id="3116777"/>
    <lineage>
        <taxon>Bacteria</taxon>
        <taxon>Bacillati</taxon>
        <taxon>Actinomycetota</taxon>
        <taxon>Actinomycetes</taxon>
        <taxon>Mycobacteriales</taxon>
        <taxon>Gordoniaceae</taxon>
        <taxon>Gordonia</taxon>
    </lineage>
</organism>
<evidence type="ECO:0000256" key="1">
    <source>
        <dbReference type="ARBA" id="ARBA00023450"/>
    </source>
</evidence>
<dbReference type="CDD" id="cd00085">
    <property type="entry name" value="HNHc"/>
    <property type="match status" value="1"/>
</dbReference>
<evidence type="ECO:0000259" key="3">
    <source>
        <dbReference type="SMART" id="SM00507"/>
    </source>
</evidence>